<evidence type="ECO:0000256" key="2">
    <source>
        <dbReference type="ARBA" id="ARBA00008000"/>
    </source>
</evidence>
<dbReference type="PROSITE" id="PS51379">
    <property type="entry name" value="4FE4S_FER_2"/>
    <property type="match status" value="1"/>
</dbReference>
<keyword evidence="3" id="KW-0285">Flavoprotein</keyword>
<dbReference type="InterPro" id="IPR036318">
    <property type="entry name" value="FAD-bd_PCMH-like_sf"/>
</dbReference>
<evidence type="ECO:0000313" key="14">
    <source>
        <dbReference type="EMBL" id="TGG94184.1"/>
    </source>
</evidence>
<dbReference type="Gene3D" id="3.30.70.2190">
    <property type="match status" value="1"/>
</dbReference>
<dbReference type="GO" id="GO:0004458">
    <property type="term" value="F:D-lactate dehydrogenase (cytochrome) activity"/>
    <property type="evidence" value="ECO:0007669"/>
    <property type="project" value="UniProtKB-EC"/>
</dbReference>
<reference evidence="14 15" key="1">
    <citation type="submission" date="2019-04" db="EMBL/GenBank/DDBJ databases">
        <title>Natronospirillum operosus gen. nov., sp. nov., a haloalkaliphilic satellite isolated from decaying biomass of laboratory culture of cyanobacterium Geitlerinema sp. and proposal of Natronospirillaceae fam. nov. and Saccharospirillaceae fam. nov.</title>
        <authorList>
            <person name="Kevbrin V."/>
            <person name="Boltyanskaya Y."/>
            <person name="Koziaeva V."/>
            <person name="Grouzdev D.S."/>
            <person name="Park M."/>
            <person name="Cho J."/>
        </authorList>
    </citation>
    <scope>NUCLEOTIDE SEQUENCE [LARGE SCALE GENOMIC DNA]</scope>
    <source>
        <strain evidence="14 15">G-116</strain>
    </source>
</reference>
<dbReference type="InterPro" id="IPR016167">
    <property type="entry name" value="FAD-bd_PCMH_sub1"/>
</dbReference>
<protein>
    <recommendedName>
        <fullName evidence="10">D-lactate dehydrogenase (cytochrome)</fullName>
        <ecNumber evidence="10">1.1.2.4</ecNumber>
    </recommendedName>
</protein>
<comment type="similarity">
    <text evidence="2">Belongs to the FAD-binding oxidoreductase/transferase type 4 family.</text>
</comment>
<evidence type="ECO:0000313" key="15">
    <source>
        <dbReference type="Proteomes" id="UP000297475"/>
    </source>
</evidence>
<keyword evidence="6" id="KW-0809">Transit peptide</keyword>
<dbReference type="Proteomes" id="UP000297475">
    <property type="component" value="Unassembled WGS sequence"/>
</dbReference>
<comment type="cofactor">
    <cofactor evidence="1">
        <name>FAD</name>
        <dbReference type="ChEBI" id="CHEBI:57692"/>
    </cofactor>
</comment>
<dbReference type="PROSITE" id="PS51387">
    <property type="entry name" value="FAD_PCMH"/>
    <property type="match status" value="1"/>
</dbReference>
<evidence type="ECO:0000256" key="3">
    <source>
        <dbReference type="ARBA" id="ARBA00022630"/>
    </source>
</evidence>
<dbReference type="InterPro" id="IPR016164">
    <property type="entry name" value="FAD-linked_Oxase-like_C"/>
</dbReference>
<dbReference type="Pfam" id="PF01565">
    <property type="entry name" value="FAD_binding_4"/>
    <property type="match status" value="1"/>
</dbReference>
<dbReference type="SUPFAM" id="SSF55103">
    <property type="entry name" value="FAD-linked oxidases, C-terminal domain"/>
    <property type="match status" value="1"/>
</dbReference>
<evidence type="ECO:0000256" key="11">
    <source>
        <dbReference type="SAM" id="MobiDB-lite"/>
    </source>
</evidence>
<dbReference type="Gene3D" id="3.30.70.2740">
    <property type="match status" value="1"/>
</dbReference>
<evidence type="ECO:0000256" key="8">
    <source>
        <dbReference type="ARBA" id="ARBA00023004"/>
    </source>
</evidence>
<feature type="region of interest" description="Disordered" evidence="11">
    <location>
        <begin position="948"/>
        <end position="971"/>
    </location>
</feature>
<evidence type="ECO:0000256" key="5">
    <source>
        <dbReference type="ARBA" id="ARBA00022827"/>
    </source>
</evidence>
<keyword evidence="4" id="KW-0479">Metal-binding</keyword>
<dbReference type="GO" id="GO:0071949">
    <property type="term" value="F:FAD binding"/>
    <property type="evidence" value="ECO:0007669"/>
    <property type="project" value="InterPro"/>
</dbReference>
<evidence type="ECO:0000256" key="10">
    <source>
        <dbReference type="ARBA" id="ARBA00038897"/>
    </source>
</evidence>
<dbReference type="EC" id="1.1.2.4" evidence="10"/>
<dbReference type="SUPFAM" id="SSF56176">
    <property type="entry name" value="FAD-binding/transporter-associated domain-like"/>
    <property type="match status" value="1"/>
</dbReference>
<accession>A0A4Z0W7Z7</accession>
<organism evidence="14 15">
    <name type="scientific">Natronospirillum operosum</name>
    <dbReference type="NCBI Taxonomy" id="2759953"/>
    <lineage>
        <taxon>Bacteria</taxon>
        <taxon>Pseudomonadati</taxon>
        <taxon>Pseudomonadota</taxon>
        <taxon>Gammaproteobacteria</taxon>
        <taxon>Oceanospirillales</taxon>
        <taxon>Natronospirillaceae</taxon>
        <taxon>Natronospirillum</taxon>
    </lineage>
</organism>
<evidence type="ECO:0000259" key="12">
    <source>
        <dbReference type="PROSITE" id="PS51379"/>
    </source>
</evidence>
<sequence>MNRPHQQLLKTLKSFLPEERLIHDPLRTLAYGTDASFYRLIPQLVVRVESEEEVSQVLQACRDWGTPVTFRAAGTSLSGQAVTDSVLILLGNGWNHHEILQDGQAIRLGPGVIGAQANAWLMPYGRKIGPDPASINSCMIGGIAANNASGMCCGTAQNSYQTVRHMRVIMADGTVLDTADPASRARFARTHAKLLARLADLGTQVRCNQPLADKIRHKYRLKNTTGYSLNALVDYAEPVDILKHLLIGSEGTLAFISEITYNTVPDHAHKAAALVYFEDIRAACEATRALKEQTAPVAAVELLDRNSLRSVADRPGMPAELQHLPDEACALLIDVRGQDDAEVAAGVEVVTAAVDGARLLAPVQFTQDPVTYELYWQIRKGIFPAIGAQRVIGTTCLIEDVAFPMEHLADGVLGVQALLQKYGYHDATVLGHALEGNLHFVFPQSFETDADVERYDGLMREVAELVAVRYGGSLKAEHGTGRNMAPFVEMEWGSDAYALMKTLKKLFDPLNLLNPDVILSDNTRLHVENLKPIPAAHELIDKCIECGFCEAVCPSRRLSLTPRQRIVLWREMSRLDSTGEDPARLQRLREDYQYQGLDTCAADGLCELRCPVDINTGDLVRAIRSEQNQGKKAVAQQISLHFAGVTRGMRVGLRMAGFGRALLGNGVVAAGAAVVNRISGGAVGRWSPSMGRAGTSGQRLLARTQTTVRSGRPAVVYLPACVTRVVGPAPGDPDTRSVHDVVLSILHKAGYDVIVPPTTDSLCCGMPFKSRGLFEVAHSKREEALDALRLASENGRLPILCDTSPCVQTLLEAQDSGLQIVEPATFIHQQLLPRLAITPAEETIALHVTCSTTRMGQGEALIGLARACAREVVLPASVTCCGFAGDKGFQVPELNASALQDLATEVDACQRGFSNSRTCEIGLSEHAGIPYQSILYLVDQVSASGAVNGSQPARSDSAEQAASEAMDTSTR</sequence>
<keyword evidence="9" id="KW-0411">Iron-sulfur</keyword>
<dbReference type="AlphaFoldDB" id="A0A4Z0W7Z7"/>
<dbReference type="Gene3D" id="1.10.45.10">
    <property type="entry name" value="Vanillyl-alcohol Oxidase, Chain A, domain 4"/>
    <property type="match status" value="1"/>
</dbReference>
<dbReference type="GO" id="GO:1903457">
    <property type="term" value="P:lactate catabolic process"/>
    <property type="evidence" value="ECO:0007669"/>
    <property type="project" value="TreeGrafter"/>
</dbReference>
<dbReference type="EMBL" id="SRMF01000002">
    <property type="protein sequence ID" value="TGG94184.1"/>
    <property type="molecule type" value="Genomic_DNA"/>
</dbReference>
<name>A0A4Z0W7Z7_9GAMM</name>
<dbReference type="GO" id="GO:0046872">
    <property type="term" value="F:metal ion binding"/>
    <property type="evidence" value="ECO:0007669"/>
    <property type="project" value="UniProtKB-KW"/>
</dbReference>
<dbReference type="InterPro" id="IPR009051">
    <property type="entry name" value="Helical_ferredxn"/>
</dbReference>
<dbReference type="FunFam" id="1.10.1060.10:FF:000019">
    <property type="entry name" value="Oxidoreductase/iron-sulfur cluster-binding protein"/>
    <property type="match status" value="1"/>
</dbReference>
<keyword evidence="7" id="KW-0560">Oxidoreductase</keyword>
<dbReference type="RefSeq" id="WP_135482752.1">
    <property type="nucleotide sequence ID" value="NZ_SRMF01000002.1"/>
</dbReference>
<dbReference type="Pfam" id="PF02913">
    <property type="entry name" value="FAD-oxidase_C"/>
    <property type="match status" value="1"/>
</dbReference>
<evidence type="ECO:0000256" key="4">
    <source>
        <dbReference type="ARBA" id="ARBA00022723"/>
    </source>
</evidence>
<feature type="domain" description="FAD-binding PCMH-type" evidence="13">
    <location>
        <begin position="38"/>
        <end position="266"/>
    </location>
</feature>
<dbReference type="Pfam" id="PF13183">
    <property type="entry name" value="Fer4_8"/>
    <property type="match status" value="1"/>
</dbReference>
<dbReference type="GO" id="GO:0008720">
    <property type="term" value="F:D-lactate dehydrogenase (NAD+) activity"/>
    <property type="evidence" value="ECO:0007669"/>
    <property type="project" value="TreeGrafter"/>
</dbReference>
<dbReference type="GO" id="GO:0051536">
    <property type="term" value="F:iron-sulfur cluster binding"/>
    <property type="evidence" value="ECO:0007669"/>
    <property type="project" value="UniProtKB-KW"/>
</dbReference>
<keyword evidence="15" id="KW-1185">Reference proteome</keyword>
<evidence type="ECO:0000256" key="1">
    <source>
        <dbReference type="ARBA" id="ARBA00001974"/>
    </source>
</evidence>
<dbReference type="Gene3D" id="3.30.465.10">
    <property type="match status" value="1"/>
</dbReference>
<dbReference type="PROSITE" id="PS00198">
    <property type="entry name" value="4FE4S_FER_1"/>
    <property type="match status" value="1"/>
</dbReference>
<feature type="domain" description="4Fe-4S ferredoxin-type" evidence="12">
    <location>
        <begin position="532"/>
        <end position="563"/>
    </location>
</feature>
<evidence type="ECO:0000256" key="7">
    <source>
        <dbReference type="ARBA" id="ARBA00023002"/>
    </source>
</evidence>
<dbReference type="InterPro" id="IPR016171">
    <property type="entry name" value="Vanillyl_alc_oxidase_C-sub2"/>
</dbReference>
<keyword evidence="8" id="KW-0408">Iron</keyword>
<dbReference type="InterPro" id="IPR004113">
    <property type="entry name" value="FAD-bd_oxidored_4_C"/>
</dbReference>
<dbReference type="InterPro" id="IPR006094">
    <property type="entry name" value="Oxid_FAD_bind_N"/>
</dbReference>
<dbReference type="InterPro" id="IPR016169">
    <property type="entry name" value="FAD-bd_PCMH_sub2"/>
</dbReference>
<dbReference type="FunFam" id="1.10.45.10:FF:000001">
    <property type="entry name" value="D-lactate dehydrogenase mitochondrial"/>
    <property type="match status" value="1"/>
</dbReference>
<dbReference type="InterPro" id="IPR017900">
    <property type="entry name" value="4Fe4S_Fe_S_CS"/>
</dbReference>
<dbReference type="Gene3D" id="3.30.43.10">
    <property type="entry name" value="Uridine Diphospho-n-acetylenolpyruvylglucosamine Reductase, domain 2"/>
    <property type="match status" value="1"/>
</dbReference>
<dbReference type="InterPro" id="IPR017896">
    <property type="entry name" value="4Fe4S_Fe-S-bd"/>
</dbReference>
<evidence type="ECO:0000256" key="6">
    <source>
        <dbReference type="ARBA" id="ARBA00022946"/>
    </source>
</evidence>
<dbReference type="Gene3D" id="1.10.1060.10">
    <property type="entry name" value="Alpha-helical ferredoxin"/>
    <property type="match status" value="1"/>
</dbReference>
<evidence type="ECO:0000256" key="9">
    <source>
        <dbReference type="ARBA" id="ARBA00023014"/>
    </source>
</evidence>
<evidence type="ECO:0000259" key="13">
    <source>
        <dbReference type="PROSITE" id="PS51387"/>
    </source>
</evidence>
<dbReference type="SUPFAM" id="SSF46548">
    <property type="entry name" value="alpha-helical ferredoxin"/>
    <property type="match status" value="1"/>
</dbReference>
<dbReference type="PANTHER" id="PTHR11748:SF111">
    <property type="entry name" value="D-LACTATE DEHYDROGENASE, MITOCHONDRIAL-RELATED"/>
    <property type="match status" value="1"/>
</dbReference>
<dbReference type="OrthoDB" id="9767256at2"/>
<keyword evidence="5" id="KW-0274">FAD</keyword>
<dbReference type="PANTHER" id="PTHR11748">
    <property type="entry name" value="D-LACTATE DEHYDROGENASE"/>
    <property type="match status" value="1"/>
</dbReference>
<dbReference type="InterPro" id="IPR016166">
    <property type="entry name" value="FAD-bd_PCMH"/>
</dbReference>
<proteinExistence type="inferred from homology"/>
<comment type="caution">
    <text evidence="14">The sequence shown here is derived from an EMBL/GenBank/DDBJ whole genome shotgun (WGS) entry which is preliminary data.</text>
</comment>
<gene>
    <name evidence="14" type="ORF">E4656_08420</name>
</gene>